<accession>F9ZSN4</accession>
<dbReference type="AlphaFoldDB" id="F9ZSN4"/>
<evidence type="ECO:0008006" key="3">
    <source>
        <dbReference type="Google" id="ProtNLM"/>
    </source>
</evidence>
<dbReference type="EMBL" id="CP002573">
    <property type="protein sequence ID" value="AEK56925.1"/>
    <property type="molecule type" value="Genomic_DNA"/>
</dbReference>
<dbReference type="HOGENOM" id="CLU_2366449_0_0_6"/>
<proteinExistence type="predicted"/>
<evidence type="ECO:0000313" key="2">
    <source>
        <dbReference type="Proteomes" id="UP000006135"/>
    </source>
</evidence>
<dbReference type="STRING" id="990288.Atc_0274"/>
<dbReference type="KEGG" id="acu:Atc_0274"/>
<dbReference type="GeneID" id="92930320"/>
<dbReference type="Proteomes" id="UP000006135">
    <property type="component" value="Chromosome"/>
</dbReference>
<keyword evidence="2" id="KW-1185">Reference proteome</keyword>
<protein>
    <recommendedName>
        <fullName evidence="3">Transcriptional regulator HTH-type FeoC domain-containing protein</fullName>
    </recommendedName>
</protein>
<sequence>MSPLFRVRDALRARPLSLAELCVVTGLDADSTALALAHWRRRKSVRRIFALGPSTNPASSCASRCTACSGRAGNDASAQAPAPARYVWVDRNQTQT</sequence>
<evidence type="ECO:0000313" key="1">
    <source>
        <dbReference type="EMBL" id="AEK56925.1"/>
    </source>
</evidence>
<gene>
    <name evidence="1" type="ordered locus">Atc_0274</name>
</gene>
<reference evidence="1 2" key="1">
    <citation type="journal article" date="2011" name="J. Genet. Genomics">
        <title>Unraveling the Acidithiobacillus caldus complete genome and its central metabolisms for carbon assimilation.</title>
        <authorList>
            <person name="You X.Y."/>
            <person name="Guo X."/>
            <person name="Zheng H.J."/>
            <person name="Zhang M.J."/>
            <person name="Liu L.J."/>
            <person name="Zhu Y.Q."/>
            <person name="Zhu B."/>
            <person name="Wang S.Y."/>
            <person name="Zhao G.P."/>
            <person name="Poetsch A."/>
            <person name="Jiang C.Y."/>
            <person name="Liu S.J."/>
        </authorList>
    </citation>
    <scope>NUCLEOTIDE SEQUENCE [LARGE SCALE GENOMIC DNA]</scope>
    <source>
        <strain evidence="1 2">SM-1</strain>
    </source>
</reference>
<name>F9ZSN4_ACICS</name>
<dbReference type="RefSeq" id="WP_014002211.1">
    <property type="nucleotide sequence ID" value="NC_015850.1"/>
</dbReference>
<organism evidence="1 2">
    <name type="scientific">Acidithiobacillus caldus (strain SM-1)</name>
    <dbReference type="NCBI Taxonomy" id="990288"/>
    <lineage>
        <taxon>Bacteria</taxon>
        <taxon>Pseudomonadati</taxon>
        <taxon>Pseudomonadota</taxon>
        <taxon>Acidithiobacillia</taxon>
        <taxon>Acidithiobacillales</taxon>
        <taxon>Acidithiobacillaceae</taxon>
        <taxon>Acidithiobacillus</taxon>
    </lineage>
</organism>